<name>A0A821KHR7_9BILA</name>
<comment type="caution">
    <text evidence="1">The sequence shown here is derived from an EMBL/GenBank/DDBJ whole genome shotgun (WGS) entry which is preliminary data.</text>
</comment>
<evidence type="ECO:0000313" key="2">
    <source>
        <dbReference type="Proteomes" id="UP000663866"/>
    </source>
</evidence>
<sequence length="65" mass="7517">AQQLLGRDIAGHPVWNLRTKVPNQEQATVPWHQDTACNISYFILHLLSTSLYLDLDKECWNILQV</sequence>
<accession>A0A821KHR7</accession>
<proteinExistence type="predicted"/>
<dbReference type="Proteomes" id="UP000663866">
    <property type="component" value="Unassembled WGS sequence"/>
</dbReference>
<dbReference type="EMBL" id="CAJOBG010110572">
    <property type="protein sequence ID" value="CAF4738969.1"/>
    <property type="molecule type" value="Genomic_DNA"/>
</dbReference>
<feature type="non-terminal residue" evidence="1">
    <location>
        <position position="65"/>
    </location>
</feature>
<reference evidence="1" key="1">
    <citation type="submission" date="2021-02" db="EMBL/GenBank/DDBJ databases">
        <authorList>
            <person name="Nowell W R."/>
        </authorList>
    </citation>
    <scope>NUCLEOTIDE SEQUENCE</scope>
</reference>
<organism evidence="1 2">
    <name type="scientific">Rotaria magnacalcarata</name>
    <dbReference type="NCBI Taxonomy" id="392030"/>
    <lineage>
        <taxon>Eukaryota</taxon>
        <taxon>Metazoa</taxon>
        <taxon>Spiralia</taxon>
        <taxon>Gnathifera</taxon>
        <taxon>Rotifera</taxon>
        <taxon>Eurotatoria</taxon>
        <taxon>Bdelloidea</taxon>
        <taxon>Philodinida</taxon>
        <taxon>Philodinidae</taxon>
        <taxon>Rotaria</taxon>
    </lineage>
</organism>
<evidence type="ECO:0000313" key="1">
    <source>
        <dbReference type="EMBL" id="CAF4738969.1"/>
    </source>
</evidence>
<feature type="non-terminal residue" evidence="1">
    <location>
        <position position="1"/>
    </location>
</feature>
<dbReference type="AlphaFoldDB" id="A0A821KHR7"/>
<gene>
    <name evidence="1" type="ORF">OVN521_LOCUS49738</name>
</gene>
<protein>
    <submittedName>
        <fullName evidence="1">Uncharacterized protein</fullName>
    </submittedName>
</protein>
<keyword evidence="2" id="KW-1185">Reference proteome</keyword>